<evidence type="ECO:0000313" key="3">
    <source>
        <dbReference type="EMBL" id="MCC9063135.1"/>
    </source>
</evidence>
<evidence type="ECO:0000313" key="4">
    <source>
        <dbReference type="Proteomes" id="UP001430679"/>
    </source>
</evidence>
<dbReference type="PANTHER" id="PTHR46268">
    <property type="entry name" value="STRESS RESPONSE PROTEIN NHAX"/>
    <property type="match status" value="1"/>
</dbReference>
<protein>
    <submittedName>
        <fullName evidence="3">Universal stress protein</fullName>
    </submittedName>
</protein>
<feature type="domain" description="UspA" evidence="2">
    <location>
        <begin position="1"/>
        <end position="141"/>
    </location>
</feature>
<dbReference type="Proteomes" id="UP001430679">
    <property type="component" value="Unassembled WGS sequence"/>
</dbReference>
<comment type="similarity">
    <text evidence="1">Belongs to the universal stress protein A family.</text>
</comment>
<keyword evidence="4" id="KW-1185">Reference proteome</keyword>
<dbReference type="EMBL" id="JAJJMM010000001">
    <property type="protein sequence ID" value="MCC9063135.1"/>
    <property type="molecule type" value="Genomic_DNA"/>
</dbReference>
<dbReference type="Pfam" id="PF00582">
    <property type="entry name" value="Usp"/>
    <property type="match status" value="2"/>
</dbReference>
<dbReference type="CDD" id="cd00293">
    <property type="entry name" value="USP-like"/>
    <property type="match status" value="1"/>
</dbReference>
<organism evidence="3 4">
    <name type="scientific">Flavobacterium piscisymbiosum</name>
    <dbReference type="NCBI Taxonomy" id="2893753"/>
    <lineage>
        <taxon>Bacteria</taxon>
        <taxon>Pseudomonadati</taxon>
        <taxon>Bacteroidota</taxon>
        <taxon>Flavobacteriia</taxon>
        <taxon>Flavobacteriales</taxon>
        <taxon>Flavobacteriaceae</taxon>
        <taxon>Flavobacterium</taxon>
    </lineage>
</organism>
<dbReference type="SUPFAM" id="SSF52402">
    <property type="entry name" value="Adenine nucleotide alpha hydrolases-like"/>
    <property type="match status" value="2"/>
</dbReference>
<reference evidence="3" key="1">
    <citation type="submission" date="2021-11" db="EMBL/GenBank/DDBJ databases">
        <title>Description of novel Flavobacterium species.</title>
        <authorList>
            <person name="Saticioglu I.B."/>
            <person name="Ay H."/>
            <person name="Altun S."/>
            <person name="Duman M."/>
        </authorList>
    </citation>
    <scope>NUCLEOTIDE SEQUENCE</scope>
    <source>
        <strain evidence="3">F-30</strain>
    </source>
</reference>
<proteinExistence type="inferred from homology"/>
<sequence length="274" mass="30443">MKRILVPTDFSEHAENALKVAAQIAQKHNSEIIVLHMLELPSQMNDAVLGGASIPETMLFMKKANEMLDEVSSRPYLDGIPVTEIVKMDKPIHGISQVSKEYNVDLIVMGSHGSSGIEELLIGSNTEKVVRNSEIPVLVIKKDISNFNATNIVFASDFSDETKKPFEKLLNFTKFFDSKLHLVTICTPNSFKPTHVVEKAMNEFANEFNLTNYATHIYNDTNIEKGIINFSNSINADIVGMCTHGRTGFAHFFNGSISEGLVNHSVKPVITFKI</sequence>
<comment type="caution">
    <text evidence="3">The sequence shown here is derived from an EMBL/GenBank/DDBJ whole genome shotgun (WGS) entry which is preliminary data.</text>
</comment>
<evidence type="ECO:0000259" key="2">
    <source>
        <dbReference type="Pfam" id="PF00582"/>
    </source>
</evidence>
<dbReference type="InterPro" id="IPR006016">
    <property type="entry name" value="UspA"/>
</dbReference>
<feature type="domain" description="UspA" evidence="2">
    <location>
        <begin position="150"/>
        <end position="272"/>
    </location>
</feature>
<dbReference type="RefSeq" id="WP_230035148.1">
    <property type="nucleotide sequence ID" value="NZ_JAJJMM010000001.1"/>
</dbReference>
<dbReference type="InterPro" id="IPR006015">
    <property type="entry name" value="Universal_stress_UspA"/>
</dbReference>
<dbReference type="PRINTS" id="PR01438">
    <property type="entry name" value="UNVRSLSTRESS"/>
</dbReference>
<dbReference type="PANTHER" id="PTHR46268:SF6">
    <property type="entry name" value="UNIVERSAL STRESS PROTEIN UP12"/>
    <property type="match status" value="1"/>
</dbReference>
<evidence type="ECO:0000256" key="1">
    <source>
        <dbReference type="ARBA" id="ARBA00008791"/>
    </source>
</evidence>
<dbReference type="Gene3D" id="3.40.50.620">
    <property type="entry name" value="HUPs"/>
    <property type="match status" value="2"/>
</dbReference>
<dbReference type="InterPro" id="IPR014729">
    <property type="entry name" value="Rossmann-like_a/b/a_fold"/>
</dbReference>
<gene>
    <name evidence="3" type="ORF">LNP81_09015</name>
</gene>
<name>A0ABS8MC87_9FLAO</name>
<accession>A0ABS8MC87</accession>